<sequence length="386" mass="42939">MFLIVIVGINGRQGSSVAEAFMDVPGTRIRGLTSSPMGPASQRWQERGVEIREEMFDDEKHIKDSFKGATIIFAITSYHKFMQDRRAKLIAEIGFKRSVREIAIRQEVQVGRMILDAAATTPGLQKLVMSTFPVTSPGNKHASHTAQGTYLAKREHIRYMGRCLPALAAKTVLVKPCMPMEDFQATLRMGEDGTLSFGTTAPAHVLLHWLNIKEDFGLLIRTLVLKAPFPGFAVAAYSDHISGDNICALISQISGLPCQYRQYTVDEMEKLGKNIASDLLPDPPGSIMYDPKILTPAALNEFLKRYKESVRQTSFEEYFKTVLPDHLASLKDTPNGIPESTLPLSQQTKDEEDLILLVPSKQSDGNPDVESAISHDVFMGFDSRWH</sequence>
<evidence type="ECO:0000256" key="2">
    <source>
        <dbReference type="ARBA" id="ARBA00022857"/>
    </source>
</evidence>
<dbReference type="InterPro" id="IPR008030">
    <property type="entry name" value="NmrA-like"/>
</dbReference>
<evidence type="ECO:0000313" key="5">
    <source>
        <dbReference type="Proteomes" id="UP000756921"/>
    </source>
</evidence>
<dbReference type="PANTHER" id="PTHR42748">
    <property type="entry name" value="NITROGEN METABOLITE REPRESSION PROTEIN NMRA FAMILY MEMBER"/>
    <property type="match status" value="1"/>
</dbReference>
<dbReference type="Gene3D" id="3.90.25.10">
    <property type="entry name" value="UDP-galactose 4-epimerase, domain 1"/>
    <property type="match status" value="1"/>
</dbReference>
<dbReference type="InterPro" id="IPR036291">
    <property type="entry name" value="NAD(P)-bd_dom_sf"/>
</dbReference>
<dbReference type="PANTHER" id="PTHR42748:SF7">
    <property type="entry name" value="NMRA LIKE REDOX SENSOR 1-RELATED"/>
    <property type="match status" value="1"/>
</dbReference>
<dbReference type="SUPFAM" id="SSF51735">
    <property type="entry name" value="NAD(P)-binding Rossmann-fold domains"/>
    <property type="match status" value="1"/>
</dbReference>
<keyword evidence="2" id="KW-0521">NADP</keyword>
<dbReference type="Proteomes" id="UP000756921">
    <property type="component" value="Unassembled WGS sequence"/>
</dbReference>
<dbReference type="EMBL" id="WJXW01000010">
    <property type="protein sequence ID" value="KAF9732661.1"/>
    <property type="molecule type" value="Genomic_DNA"/>
</dbReference>
<dbReference type="Pfam" id="PF05368">
    <property type="entry name" value="NmrA"/>
    <property type="match status" value="1"/>
</dbReference>
<gene>
    <name evidence="4" type="ORF">PMIN01_09519</name>
</gene>
<evidence type="ECO:0000313" key="4">
    <source>
        <dbReference type="EMBL" id="KAF9732661.1"/>
    </source>
</evidence>
<accession>A0A9P6GCH8</accession>
<reference evidence="4" key="1">
    <citation type="journal article" date="2020" name="Mol. Plant Microbe Interact.">
        <title>Genome Sequence of the Biocontrol Agent Coniothyrium minitans strain Conio (IMI 134523).</title>
        <authorList>
            <person name="Patel D."/>
            <person name="Shittu T.A."/>
            <person name="Baroncelli R."/>
            <person name="Muthumeenakshi S."/>
            <person name="Osborne T.H."/>
            <person name="Janganan T.K."/>
            <person name="Sreenivasaprasad S."/>
        </authorList>
    </citation>
    <scope>NUCLEOTIDE SEQUENCE</scope>
    <source>
        <strain evidence="4">Conio</strain>
    </source>
</reference>
<name>A0A9P6GCH8_9PLEO</name>
<proteinExistence type="inferred from homology"/>
<dbReference type="Gene3D" id="3.40.50.720">
    <property type="entry name" value="NAD(P)-binding Rossmann-like Domain"/>
    <property type="match status" value="1"/>
</dbReference>
<evidence type="ECO:0000259" key="3">
    <source>
        <dbReference type="Pfam" id="PF05368"/>
    </source>
</evidence>
<dbReference type="OrthoDB" id="3358371at2759"/>
<comment type="caution">
    <text evidence="4">The sequence shown here is derived from an EMBL/GenBank/DDBJ whole genome shotgun (WGS) entry which is preliminary data.</text>
</comment>
<keyword evidence="5" id="KW-1185">Reference proteome</keyword>
<feature type="domain" description="NmrA-like" evidence="3">
    <location>
        <begin position="3"/>
        <end position="279"/>
    </location>
</feature>
<dbReference type="AlphaFoldDB" id="A0A9P6GCH8"/>
<organism evidence="4 5">
    <name type="scientific">Paraphaeosphaeria minitans</name>
    <dbReference type="NCBI Taxonomy" id="565426"/>
    <lineage>
        <taxon>Eukaryota</taxon>
        <taxon>Fungi</taxon>
        <taxon>Dikarya</taxon>
        <taxon>Ascomycota</taxon>
        <taxon>Pezizomycotina</taxon>
        <taxon>Dothideomycetes</taxon>
        <taxon>Pleosporomycetidae</taxon>
        <taxon>Pleosporales</taxon>
        <taxon>Massarineae</taxon>
        <taxon>Didymosphaeriaceae</taxon>
        <taxon>Paraphaeosphaeria</taxon>
    </lineage>
</organism>
<protein>
    <submittedName>
        <fullName evidence="4">NmrA-like family protein</fullName>
    </submittedName>
</protein>
<comment type="similarity">
    <text evidence="1">Belongs to the NmrA-type oxidoreductase family.</text>
</comment>
<dbReference type="InterPro" id="IPR051164">
    <property type="entry name" value="NmrA-like_oxidored"/>
</dbReference>
<evidence type="ECO:0000256" key="1">
    <source>
        <dbReference type="ARBA" id="ARBA00006328"/>
    </source>
</evidence>